<dbReference type="InterPro" id="IPR029032">
    <property type="entry name" value="AhpD-like"/>
</dbReference>
<dbReference type="PANTHER" id="PTHR28180">
    <property type="entry name" value="CONSERVED MITOCHONDRIAL PROTEIN-RELATED"/>
    <property type="match status" value="1"/>
</dbReference>
<proteinExistence type="predicted"/>
<dbReference type="SUPFAM" id="SSF69118">
    <property type="entry name" value="AhpD-like"/>
    <property type="match status" value="1"/>
</dbReference>
<name>A0A8H7A6X8_PLEOS</name>
<dbReference type="GeneID" id="59371341"/>
<sequence>MSNITSATLKQLKSLYPSRSLLGNPWYIAASVAFSASNRPDGVTSVYKFVADELNAQVASREDHRLLLRRLKDAVFKAGLSSGYPKTINSLMALNEAAPEDLHDTETLRDTATPIPVLEEAGVRFFEKIYGETAEPVQKLLDSVYPDLGWFSKTIGYGLVYGHTSVLTPVETSYVLVASIIAADTPLQINWHLAGARRQGASLEEVKAIRQIAMESAALAGVSWRDGVPEVV</sequence>
<dbReference type="VEuPathDB" id="FungiDB:PC9H_001500"/>
<organism evidence="1 2">
    <name type="scientific">Pleurotus ostreatus</name>
    <name type="common">Oyster mushroom</name>
    <name type="synonym">White-rot fungus</name>
    <dbReference type="NCBI Taxonomy" id="5322"/>
    <lineage>
        <taxon>Eukaryota</taxon>
        <taxon>Fungi</taxon>
        <taxon>Dikarya</taxon>
        <taxon>Basidiomycota</taxon>
        <taxon>Agaricomycotina</taxon>
        <taxon>Agaricomycetes</taxon>
        <taxon>Agaricomycetidae</taxon>
        <taxon>Agaricales</taxon>
        <taxon>Pleurotineae</taxon>
        <taxon>Pleurotaceae</taxon>
        <taxon>Pleurotus</taxon>
    </lineage>
</organism>
<evidence type="ECO:0000313" key="2">
    <source>
        <dbReference type="Proteomes" id="UP000623687"/>
    </source>
</evidence>
<dbReference type="AlphaFoldDB" id="A0A8H7A6X8"/>
<comment type="caution">
    <text evidence="1">The sequence shown here is derived from an EMBL/GenBank/DDBJ whole genome shotgun (WGS) entry which is preliminary data.</text>
</comment>
<dbReference type="InterPro" id="IPR052999">
    <property type="entry name" value="PTS1_Protein"/>
</dbReference>
<reference evidence="1" key="1">
    <citation type="submission" date="2019-07" db="EMBL/GenBank/DDBJ databases">
        <authorList>
            <person name="Palmer J.M."/>
        </authorList>
    </citation>
    <scope>NUCLEOTIDE SEQUENCE</scope>
    <source>
        <strain evidence="1">PC9</strain>
    </source>
</reference>
<dbReference type="RefSeq" id="XP_036636995.1">
    <property type="nucleotide sequence ID" value="XM_036771150.1"/>
</dbReference>
<dbReference type="Proteomes" id="UP000623687">
    <property type="component" value="Unassembled WGS sequence"/>
</dbReference>
<gene>
    <name evidence="1" type="ORF">PC9H_001500</name>
</gene>
<evidence type="ECO:0008006" key="3">
    <source>
        <dbReference type="Google" id="ProtNLM"/>
    </source>
</evidence>
<protein>
    <recommendedName>
        <fullName evidence="3">Carboxymuconolactone decarboxylase-like domain-containing protein</fullName>
    </recommendedName>
</protein>
<dbReference type="EMBL" id="JACETU010000001">
    <property type="protein sequence ID" value="KAF7441151.1"/>
    <property type="molecule type" value="Genomic_DNA"/>
</dbReference>
<evidence type="ECO:0000313" key="1">
    <source>
        <dbReference type="EMBL" id="KAF7441151.1"/>
    </source>
</evidence>
<dbReference type="Gene3D" id="1.20.1290.10">
    <property type="entry name" value="AhpD-like"/>
    <property type="match status" value="1"/>
</dbReference>
<dbReference type="OrthoDB" id="5537330at2759"/>
<accession>A0A8H7A6X8</accession>
<keyword evidence="2" id="KW-1185">Reference proteome</keyword>